<proteinExistence type="predicted"/>
<keyword evidence="2" id="KW-1185">Reference proteome</keyword>
<accession>A0A8S1VQM6</accession>
<protein>
    <submittedName>
        <fullName evidence="1">Uncharacterized protein</fullName>
    </submittedName>
</protein>
<comment type="caution">
    <text evidence="1">The sequence shown here is derived from an EMBL/GenBank/DDBJ whole genome shotgun (WGS) entry which is preliminary data.</text>
</comment>
<evidence type="ECO:0000313" key="2">
    <source>
        <dbReference type="Proteomes" id="UP000689195"/>
    </source>
</evidence>
<dbReference type="AlphaFoldDB" id="A0A8S1VQM6"/>
<organism evidence="1 2">
    <name type="scientific">Paramecium pentaurelia</name>
    <dbReference type="NCBI Taxonomy" id="43138"/>
    <lineage>
        <taxon>Eukaryota</taxon>
        <taxon>Sar</taxon>
        <taxon>Alveolata</taxon>
        <taxon>Ciliophora</taxon>
        <taxon>Intramacronucleata</taxon>
        <taxon>Oligohymenophorea</taxon>
        <taxon>Peniculida</taxon>
        <taxon>Parameciidae</taxon>
        <taxon>Paramecium</taxon>
    </lineage>
</organism>
<name>A0A8S1VQM6_9CILI</name>
<sequence>MDYNNYNDQQQQHQMLEYQQEEAQIIYNLYQDLQNLINLLYQRKAVVDHFQNDPIDPMVIVSNNRIIQQLNISSRIHQNLQQQQFKNQIYLYINLKKEMMNAIWTLKNVSFIFESQVETKNQKKNNIDDPIKVYFNQYIFSYYLGQFIYNHFELQKTNFQVQSYEQFLTSILTIDPQINSVRHRDYQKPTHKQLIQRAEECYDKTKEKLNQIYPLKNQTQFKKKIQQKNLQEQKAHSEIIEKLQSTNNQINLIKSDTFSEEERFYLFFNCLGYFDRFINQTKFGLELEELQIKAIQIFQSDNILSSIEREFALKVLEFKGFFQNQITLHYYFELFIDFQKYIKFQKDQTIQIIKNFITDNKNKGTLDSRFFKYLLHQKVLIEQYLTQYYQIQDIQNRSNNEESDDQIDLLETNPKISKVDYVKQMFKGFCSFYQIQKN</sequence>
<dbReference type="EMBL" id="CAJJDO010000071">
    <property type="protein sequence ID" value="CAD8179347.1"/>
    <property type="molecule type" value="Genomic_DNA"/>
</dbReference>
<gene>
    <name evidence="1" type="ORF">PPENT_87.1.T0710207</name>
</gene>
<dbReference type="Proteomes" id="UP000689195">
    <property type="component" value="Unassembled WGS sequence"/>
</dbReference>
<reference evidence="1" key="1">
    <citation type="submission" date="2021-01" db="EMBL/GenBank/DDBJ databases">
        <authorList>
            <consortium name="Genoscope - CEA"/>
            <person name="William W."/>
        </authorList>
    </citation>
    <scope>NUCLEOTIDE SEQUENCE</scope>
</reference>
<evidence type="ECO:0000313" key="1">
    <source>
        <dbReference type="EMBL" id="CAD8179347.1"/>
    </source>
</evidence>